<dbReference type="KEGG" id="psua:FLK61_25995"/>
<dbReference type="EMBL" id="CP041372">
    <property type="protein sequence ID" value="QKS70216.1"/>
    <property type="molecule type" value="Genomic_DNA"/>
</dbReference>
<dbReference type="Proteomes" id="UP000318138">
    <property type="component" value="Chromosome"/>
</dbReference>
<keyword evidence="4" id="KW-1185">Reference proteome</keyword>
<dbReference type="CDD" id="cd00093">
    <property type="entry name" value="HTH_XRE"/>
    <property type="match status" value="1"/>
</dbReference>
<dbReference type="PANTHER" id="PTHR46558:SF11">
    <property type="entry name" value="HTH-TYPE TRANSCRIPTIONAL REGULATOR XRE"/>
    <property type="match status" value="1"/>
</dbReference>
<organism evidence="3 4">
    <name type="scientific">Paenalkalicoccus suaedae</name>
    <dbReference type="NCBI Taxonomy" id="2592382"/>
    <lineage>
        <taxon>Bacteria</taxon>
        <taxon>Bacillati</taxon>
        <taxon>Bacillota</taxon>
        <taxon>Bacilli</taxon>
        <taxon>Bacillales</taxon>
        <taxon>Bacillaceae</taxon>
        <taxon>Paenalkalicoccus</taxon>
    </lineage>
</organism>
<dbReference type="Pfam" id="PF01381">
    <property type="entry name" value="HTH_3"/>
    <property type="match status" value="1"/>
</dbReference>
<proteinExistence type="predicted"/>
<sequence>MSRIKNNVKQLRKHHNLSLRELSERVNINYSVISRIESGSRPLSDNEINVFANFFDVSADYILGRSDEPDPLKPQSKDESLFFFDEENLTEEELIELKKHLEFLRYKARQMEEGN</sequence>
<dbReference type="AlphaFoldDB" id="A0A859FDD0"/>
<dbReference type="RefSeq" id="WP_176008256.1">
    <property type="nucleotide sequence ID" value="NZ_CP041372.2"/>
</dbReference>
<dbReference type="Gene3D" id="1.10.260.40">
    <property type="entry name" value="lambda repressor-like DNA-binding domains"/>
    <property type="match status" value="1"/>
</dbReference>
<dbReference type="PANTHER" id="PTHR46558">
    <property type="entry name" value="TRACRIPTIONAL REGULATORY PROTEIN-RELATED-RELATED"/>
    <property type="match status" value="1"/>
</dbReference>
<keyword evidence="1" id="KW-0238">DNA-binding</keyword>
<dbReference type="InterPro" id="IPR010982">
    <property type="entry name" value="Lambda_DNA-bd_dom_sf"/>
</dbReference>
<evidence type="ECO:0000313" key="3">
    <source>
        <dbReference type="EMBL" id="QKS70216.1"/>
    </source>
</evidence>
<name>A0A859FDD0_9BACI</name>
<accession>A0A859FDD0</accession>
<evidence type="ECO:0000313" key="4">
    <source>
        <dbReference type="Proteomes" id="UP000318138"/>
    </source>
</evidence>
<reference evidence="4" key="1">
    <citation type="submission" date="2019-07" db="EMBL/GenBank/DDBJ databases">
        <title>Bacillus alkalisoli sp. nov. isolated from saline soil.</title>
        <authorList>
            <person name="Sun J.-Q."/>
            <person name="Xu L."/>
        </authorList>
    </citation>
    <scope>NUCLEOTIDE SEQUENCE [LARGE SCALE GENOMIC DNA]</scope>
    <source>
        <strain evidence="4">M4U3P1</strain>
    </source>
</reference>
<dbReference type="PROSITE" id="PS50943">
    <property type="entry name" value="HTH_CROC1"/>
    <property type="match status" value="1"/>
</dbReference>
<gene>
    <name evidence="3" type="ORF">FLK61_25995</name>
</gene>
<dbReference type="GO" id="GO:0003677">
    <property type="term" value="F:DNA binding"/>
    <property type="evidence" value="ECO:0007669"/>
    <property type="project" value="UniProtKB-KW"/>
</dbReference>
<evidence type="ECO:0000256" key="1">
    <source>
        <dbReference type="ARBA" id="ARBA00023125"/>
    </source>
</evidence>
<dbReference type="SUPFAM" id="SSF47413">
    <property type="entry name" value="lambda repressor-like DNA-binding domains"/>
    <property type="match status" value="1"/>
</dbReference>
<dbReference type="SMART" id="SM00530">
    <property type="entry name" value="HTH_XRE"/>
    <property type="match status" value="1"/>
</dbReference>
<feature type="domain" description="HTH cro/C1-type" evidence="2">
    <location>
        <begin position="8"/>
        <end position="62"/>
    </location>
</feature>
<dbReference type="InterPro" id="IPR001387">
    <property type="entry name" value="Cro/C1-type_HTH"/>
</dbReference>
<evidence type="ECO:0000259" key="2">
    <source>
        <dbReference type="PROSITE" id="PS50943"/>
    </source>
</evidence>
<protein>
    <submittedName>
        <fullName evidence="3">Helix-turn-helix transcriptional regulator</fullName>
    </submittedName>
</protein>